<keyword evidence="4" id="KW-1185">Reference proteome</keyword>
<dbReference type="SUPFAM" id="SSF56854">
    <property type="entry name" value="Bcl-2 inhibitors of programmed cell death"/>
    <property type="match status" value="1"/>
</dbReference>
<dbReference type="RefSeq" id="XP_026064217.1">
    <property type="nucleotide sequence ID" value="XM_026208432.1"/>
</dbReference>
<keyword evidence="2" id="KW-0053">Apoptosis</keyword>
<evidence type="ECO:0000313" key="5">
    <source>
        <dbReference type="RefSeq" id="XP_026064217.1"/>
    </source>
</evidence>
<feature type="compositionally biased region" description="Basic and acidic residues" evidence="3">
    <location>
        <begin position="52"/>
        <end position="71"/>
    </location>
</feature>
<dbReference type="PANTHER" id="PTHR14965">
    <property type="entry name" value="SI:CH73-248E21.1"/>
    <property type="match status" value="1"/>
</dbReference>
<dbReference type="PANTHER" id="PTHR14965:SF2">
    <property type="entry name" value="BCL-2-LIKE PROTEIN 12"/>
    <property type="match status" value="1"/>
</dbReference>
<organism evidence="4 5">
    <name type="scientific">Carassius auratus</name>
    <name type="common">Goldfish</name>
    <dbReference type="NCBI Taxonomy" id="7957"/>
    <lineage>
        <taxon>Eukaryota</taxon>
        <taxon>Metazoa</taxon>
        <taxon>Chordata</taxon>
        <taxon>Craniata</taxon>
        <taxon>Vertebrata</taxon>
        <taxon>Euteleostomi</taxon>
        <taxon>Actinopterygii</taxon>
        <taxon>Neopterygii</taxon>
        <taxon>Teleostei</taxon>
        <taxon>Ostariophysi</taxon>
        <taxon>Cypriniformes</taxon>
        <taxon>Cyprinidae</taxon>
        <taxon>Cyprininae</taxon>
        <taxon>Carassius</taxon>
    </lineage>
</organism>
<dbReference type="Proteomes" id="UP000515129">
    <property type="component" value="Chromosome 28"/>
</dbReference>
<reference evidence="5" key="1">
    <citation type="submission" date="2025-08" db="UniProtKB">
        <authorList>
            <consortium name="RefSeq"/>
        </authorList>
    </citation>
    <scope>IDENTIFICATION</scope>
    <source>
        <strain evidence="5">Wakin</strain>
        <tissue evidence="5">Muscle</tissue>
    </source>
</reference>
<feature type="compositionally biased region" description="Basic residues" evidence="3">
    <location>
        <begin position="245"/>
        <end position="254"/>
    </location>
</feature>
<evidence type="ECO:0000256" key="3">
    <source>
        <dbReference type="SAM" id="MobiDB-lite"/>
    </source>
</evidence>
<evidence type="ECO:0000256" key="2">
    <source>
        <dbReference type="ARBA" id="ARBA00022703"/>
    </source>
</evidence>
<dbReference type="GO" id="GO:0006915">
    <property type="term" value="P:apoptotic process"/>
    <property type="evidence" value="ECO:0007669"/>
    <property type="project" value="UniProtKB-KW"/>
</dbReference>
<evidence type="ECO:0000313" key="4">
    <source>
        <dbReference type="Proteomes" id="UP000515129"/>
    </source>
</evidence>
<feature type="compositionally biased region" description="Polar residues" evidence="3">
    <location>
        <begin position="122"/>
        <end position="147"/>
    </location>
</feature>
<keyword evidence="1" id="KW-0597">Phosphoprotein</keyword>
<dbReference type="KEGG" id="caua:113047150"/>
<sequence>MLLLRGFCAMADGVVRPASPSPSVSLLEIKAEARLVLKSFLRHSLSIPPGERPGRIGGEYKDPNKYRASTKDKIKKDANGWDSLDEEISAVEEKKHGIKNLIKRRLRPRSSLIRRAKKDGSSDPTPNNTLEKLSQPGQSDKPSTNGAHSLPRKTEEEIFPPSSASEEEGDKKSGDKNKKKKKKLKISNILKKVSFKKEEPRPQHPASLNLISATDASKHEDSPVSPSHPPEFYDGVAETLDRIAQKHSVKKKSPVKPEPVPSAHKDSDKDAVVQQLVQILTSEGDAINGKINANPFLRSTLTRLSYPSFAKLLDTYASQSEEPPAPAPVSPTLRRLAITMDVSRRVVTATGVQRLTGYAERYMESFAPWVRSHGGWGNIADLDDVLECD</sequence>
<dbReference type="AlphaFoldDB" id="A0A6P6JYU4"/>
<name>A0A6P6JYU4_CARAU</name>
<protein>
    <submittedName>
        <fullName evidence="5">Uncharacterized protein bcl2l12 isoform X1</fullName>
    </submittedName>
</protein>
<dbReference type="OrthoDB" id="9948760at2759"/>
<evidence type="ECO:0000256" key="1">
    <source>
        <dbReference type="ARBA" id="ARBA00022553"/>
    </source>
</evidence>
<feature type="region of interest" description="Disordered" evidence="3">
    <location>
        <begin position="245"/>
        <end position="269"/>
    </location>
</feature>
<feature type="region of interest" description="Disordered" evidence="3">
    <location>
        <begin position="109"/>
        <end position="206"/>
    </location>
</feature>
<dbReference type="GO" id="GO:2001236">
    <property type="term" value="P:regulation of extrinsic apoptotic signaling pathway"/>
    <property type="evidence" value="ECO:0007669"/>
    <property type="project" value="TreeGrafter"/>
</dbReference>
<accession>A0A6P6JYU4</accession>
<dbReference type="CTD" id="83596"/>
<dbReference type="InterPro" id="IPR036834">
    <property type="entry name" value="Bcl-2-like_sf"/>
</dbReference>
<proteinExistence type="predicted"/>
<feature type="region of interest" description="Disordered" evidence="3">
    <location>
        <begin position="215"/>
        <end position="234"/>
    </location>
</feature>
<gene>
    <name evidence="5" type="primary">bcl2l12</name>
</gene>
<feature type="region of interest" description="Disordered" evidence="3">
    <location>
        <begin position="50"/>
        <end position="71"/>
    </location>
</feature>